<evidence type="ECO:0000313" key="5">
    <source>
        <dbReference type="Proteomes" id="UP000663879"/>
    </source>
</evidence>
<dbReference type="GO" id="GO:0008270">
    <property type="term" value="F:zinc ion binding"/>
    <property type="evidence" value="ECO:0007669"/>
    <property type="project" value="UniProtKB-KW"/>
</dbReference>
<reference evidence="4" key="1">
    <citation type="submission" date="2021-02" db="EMBL/GenBank/DDBJ databases">
        <authorList>
            <person name="Nowell W R."/>
        </authorList>
    </citation>
    <scope>NUCLEOTIDE SEQUENCE</scope>
    <source>
        <strain evidence="4">Ploen Becks lab</strain>
    </source>
</reference>
<evidence type="ECO:0000313" key="4">
    <source>
        <dbReference type="EMBL" id="CAF0968553.1"/>
    </source>
</evidence>
<organism evidence="4 5">
    <name type="scientific">Brachionus calyciflorus</name>
    <dbReference type="NCBI Taxonomy" id="104777"/>
    <lineage>
        <taxon>Eukaryota</taxon>
        <taxon>Metazoa</taxon>
        <taxon>Spiralia</taxon>
        <taxon>Gnathifera</taxon>
        <taxon>Rotifera</taxon>
        <taxon>Eurotatoria</taxon>
        <taxon>Monogononta</taxon>
        <taxon>Pseudotrocha</taxon>
        <taxon>Ploima</taxon>
        <taxon>Brachionidae</taxon>
        <taxon>Brachionus</taxon>
    </lineage>
</organism>
<evidence type="ECO:0000256" key="1">
    <source>
        <dbReference type="PROSITE-ProRule" id="PRU00325"/>
    </source>
</evidence>
<dbReference type="PROSITE" id="PS50966">
    <property type="entry name" value="ZF_SWIM"/>
    <property type="match status" value="1"/>
</dbReference>
<keyword evidence="5" id="KW-1185">Reference proteome</keyword>
<proteinExistence type="predicted"/>
<evidence type="ECO:0000259" key="3">
    <source>
        <dbReference type="PROSITE" id="PS50966"/>
    </source>
</evidence>
<comment type="caution">
    <text evidence="4">The sequence shown here is derived from an EMBL/GenBank/DDBJ whole genome shotgun (WGS) entry which is preliminary data.</text>
</comment>
<feature type="region of interest" description="Disordered" evidence="2">
    <location>
        <begin position="1"/>
        <end position="23"/>
    </location>
</feature>
<keyword evidence="1" id="KW-0479">Metal-binding</keyword>
<dbReference type="AlphaFoldDB" id="A0A814E8E7"/>
<feature type="domain" description="SWIM-type" evidence="3">
    <location>
        <begin position="139"/>
        <end position="173"/>
    </location>
</feature>
<dbReference type="InterPro" id="IPR007527">
    <property type="entry name" value="Znf_SWIM"/>
</dbReference>
<accession>A0A814E8E7</accession>
<dbReference type="EMBL" id="CAJNOC010003117">
    <property type="protein sequence ID" value="CAF0968553.1"/>
    <property type="molecule type" value="Genomic_DNA"/>
</dbReference>
<dbReference type="OrthoDB" id="10539726at2759"/>
<protein>
    <recommendedName>
        <fullName evidence="3">SWIM-type domain-containing protein</fullName>
    </recommendedName>
</protein>
<dbReference type="Proteomes" id="UP000663879">
    <property type="component" value="Unassembled WGS sequence"/>
</dbReference>
<keyword evidence="1" id="KW-0863">Zinc-finger</keyword>
<gene>
    <name evidence="4" type="ORF">OXX778_LOCUS14796</name>
</gene>
<evidence type="ECO:0000256" key="2">
    <source>
        <dbReference type="SAM" id="MobiDB-lite"/>
    </source>
</evidence>
<name>A0A814E8E7_9BILA</name>
<sequence length="220" mass="26387">MSSEDKTESSESILLNPEDETLDDVESFPYPKILKDSNKRKRGKNIEYKLPEFFENFKQMEIKIKNGEINGNYWELKSNQNGVQRYYCRFIEHGCRAALYLEDIGDNKCKFKESEQSHSNHPEQISPKKKIFMKRSRCYEKNPNNWKLSTCTCWYWLKNYYCCHTIACSYRLKLMNFNDIGMDIPLNNKLRKGAKKKKSSIRNRTTRLYTRTKKYEFTIR</sequence>
<keyword evidence="1" id="KW-0862">Zinc</keyword>